<proteinExistence type="inferred from homology"/>
<feature type="transmembrane region" description="Helical" evidence="8">
    <location>
        <begin position="73"/>
        <end position="90"/>
    </location>
</feature>
<protein>
    <submittedName>
        <fullName evidence="11">Mechanosensitive ion channel MscS</fullName>
    </submittedName>
</protein>
<dbReference type="InterPro" id="IPR006685">
    <property type="entry name" value="MscS_channel_2nd"/>
</dbReference>
<keyword evidence="5 8" id="KW-1133">Transmembrane helix</keyword>
<dbReference type="PANTHER" id="PTHR30221:SF20">
    <property type="entry name" value="SMALL-CONDUCTANCE MECHANOSENSITIVE CHANNEL"/>
    <property type="match status" value="1"/>
</dbReference>
<keyword evidence="6 8" id="KW-0472">Membrane</keyword>
<feature type="compositionally biased region" description="Polar residues" evidence="7">
    <location>
        <begin position="428"/>
        <end position="438"/>
    </location>
</feature>
<dbReference type="Gene3D" id="2.30.30.60">
    <property type="match status" value="1"/>
</dbReference>
<organism evidence="11 12">
    <name type="scientific">Halococcus salifodinae DSM 8989</name>
    <dbReference type="NCBI Taxonomy" id="1227456"/>
    <lineage>
        <taxon>Archaea</taxon>
        <taxon>Methanobacteriati</taxon>
        <taxon>Methanobacteriota</taxon>
        <taxon>Stenosarchaea group</taxon>
        <taxon>Halobacteria</taxon>
        <taxon>Halobacteriales</taxon>
        <taxon>Halococcaceae</taxon>
        <taxon>Halococcus</taxon>
    </lineage>
</organism>
<reference evidence="11 12" key="1">
    <citation type="journal article" date="2014" name="PLoS Genet.">
        <title>Phylogenetically driven sequencing of extremely halophilic archaea reveals strategies for static and dynamic osmo-response.</title>
        <authorList>
            <person name="Becker E.A."/>
            <person name="Seitzer P.M."/>
            <person name="Tritt A."/>
            <person name="Larsen D."/>
            <person name="Krusor M."/>
            <person name="Yao A.I."/>
            <person name="Wu D."/>
            <person name="Madern D."/>
            <person name="Eisen J.A."/>
            <person name="Darling A.E."/>
            <person name="Facciotti M.T."/>
        </authorList>
    </citation>
    <scope>NUCLEOTIDE SEQUENCE [LARGE SCALE GENOMIC DNA]</scope>
    <source>
        <strain evidence="11 12">DSM 8989</strain>
    </source>
</reference>
<dbReference type="Gene3D" id="1.10.287.1260">
    <property type="match status" value="1"/>
</dbReference>
<feature type="domain" description="Mechanosensitive ion channel MscS C-terminal" evidence="10">
    <location>
        <begin position="309"/>
        <end position="394"/>
    </location>
</feature>
<gene>
    <name evidence="11" type="ORF">C450_18704</name>
</gene>
<dbReference type="AlphaFoldDB" id="M0MUS1"/>
<feature type="transmembrane region" description="Helical" evidence="8">
    <location>
        <begin position="190"/>
        <end position="213"/>
    </location>
</feature>
<dbReference type="InterPro" id="IPR023408">
    <property type="entry name" value="MscS_beta-dom_sf"/>
</dbReference>
<evidence type="ECO:0000259" key="10">
    <source>
        <dbReference type="Pfam" id="PF21082"/>
    </source>
</evidence>
<evidence type="ECO:0000256" key="4">
    <source>
        <dbReference type="ARBA" id="ARBA00022692"/>
    </source>
</evidence>
<dbReference type="SUPFAM" id="SSF82861">
    <property type="entry name" value="Mechanosensitive channel protein MscS (YggB), transmembrane region"/>
    <property type="match status" value="1"/>
</dbReference>
<dbReference type="InterPro" id="IPR011066">
    <property type="entry name" value="MscS_channel_C_sf"/>
</dbReference>
<dbReference type="EMBL" id="AOME01000080">
    <property type="protein sequence ID" value="EMA49053.1"/>
    <property type="molecule type" value="Genomic_DNA"/>
</dbReference>
<dbReference type="GO" id="GO:0005886">
    <property type="term" value="C:plasma membrane"/>
    <property type="evidence" value="ECO:0007669"/>
    <property type="project" value="UniProtKB-SubCell"/>
</dbReference>
<evidence type="ECO:0000256" key="5">
    <source>
        <dbReference type="ARBA" id="ARBA00022989"/>
    </source>
</evidence>
<dbReference type="SUPFAM" id="SSF50182">
    <property type="entry name" value="Sm-like ribonucleoproteins"/>
    <property type="match status" value="1"/>
</dbReference>
<dbReference type="Pfam" id="PF21082">
    <property type="entry name" value="MS_channel_3rd"/>
    <property type="match status" value="1"/>
</dbReference>
<feature type="transmembrane region" description="Helical" evidence="8">
    <location>
        <begin position="111"/>
        <end position="129"/>
    </location>
</feature>
<comment type="caution">
    <text evidence="11">The sequence shown here is derived from an EMBL/GenBank/DDBJ whole genome shotgun (WGS) entry which is preliminary data.</text>
</comment>
<comment type="similarity">
    <text evidence="2">Belongs to the MscS (TC 1.A.23) family.</text>
</comment>
<feature type="transmembrane region" description="Helical" evidence="8">
    <location>
        <begin position="149"/>
        <end position="169"/>
    </location>
</feature>
<dbReference type="Gene3D" id="3.30.70.100">
    <property type="match status" value="1"/>
</dbReference>
<keyword evidence="3" id="KW-1003">Cell membrane</keyword>
<keyword evidence="12" id="KW-1185">Reference proteome</keyword>
<dbReference type="InterPro" id="IPR011014">
    <property type="entry name" value="MscS_channel_TM-2"/>
</dbReference>
<dbReference type="PANTHER" id="PTHR30221">
    <property type="entry name" value="SMALL-CONDUCTANCE MECHANOSENSITIVE CHANNEL"/>
    <property type="match status" value="1"/>
</dbReference>
<dbReference type="InterPro" id="IPR010920">
    <property type="entry name" value="LSM_dom_sf"/>
</dbReference>
<name>M0MUS1_9EURY</name>
<evidence type="ECO:0000256" key="2">
    <source>
        <dbReference type="ARBA" id="ARBA00008017"/>
    </source>
</evidence>
<feature type="transmembrane region" description="Helical" evidence="8">
    <location>
        <begin position="219"/>
        <end position="248"/>
    </location>
</feature>
<evidence type="ECO:0000259" key="9">
    <source>
        <dbReference type="Pfam" id="PF00924"/>
    </source>
</evidence>
<evidence type="ECO:0000313" key="12">
    <source>
        <dbReference type="Proteomes" id="UP000011625"/>
    </source>
</evidence>
<evidence type="ECO:0000256" key="8">
    <source>
        <dbReference type="SAM" id="Phobius"/>
    </source>
</evidence>
<dbReference type="PATRIC" id="fig|1227456.3.peg.3804"/>
<dbReference type="InterPro" id="IPR049278">
    <property type="entry name" value="MS_channel_C"/>
</dbReference>
<feature type="domain" description="Mechanosensitive ion channel MscS" evidence="9">
    <location>
        <begin position="238"/>
        <end position="301"/>
    </location>
</feature>
<evidence type="ECO:0000256" key="1">
    <source>
        <dbReference type="ARBA" id="ARBA00004651"/>
    </source>
</evidence>
<comment type="subcellular location">
    <subcellularLocation>
        <location evidence="1">Cell membrane</location>
        <topology evidence="1">Multi-pass membrane protein</topology>
    </subcellularLocation>
</comment>
<dbReference type="GO" id="GO:0008381">
    <property type="term" value="F:mechanosensitive monoatomic ion channel activity"/>
    <property type="evidence" value="ECO:0007669"/>
    <property type="project" value="InterPro"/>
</dbReference>
<evidence type="ECO:0000313" key="11">
    <source>
        <dbReference type="EMBL" id="EMA49053.1"/>
    </source>
</evidence>
<dbReference type="InterPro" id="IPR045275">
    <property type="entry name" value="MscS_archaea/bacteria_type"/>
</dbReference>
<evidence type="ECO:0000256" key="7">
    <source>
        <dbReference type="SAM" id="MobiDB-lite"/>
    </source>
</evidence>
<dbReference type="Pfam" id="PF00924">
    <property type="entry name" value="MS_channel_2nd"/>
    <property type="match status" value="1"/>
</dbReference>
<feature type="region of interest" description="Disordered" evidence="7">
    <location>
        <begin position="398"/>
        <end position="438"/>
    </location>
</feature>
<dbReference type="STRING" id="1227456.C450_18704"/>
<evidence type="ECO:0000256" key="6">
    <source>
        <dbReference type="ARBA" id="ARBA00023136"/>
    </source>
</evidence>
<dbReference type="Proteomes" id="UP000011625">
    <property type="component" value="Unassembled WGS sequence"/>
</dbReference>
<accession>M0MUS1</accession>
<keyword evidence="4 8" id="KW-0812">Transmembrane</keyword>
<dbReference type="SUPFAM" id="SSF82689">
    <property type="entry name" value="Mechanosensitive channel protein MscS (YggB), C-terminal domain"/>
    <property type="match status" value="1"/>
</dbReference>
<sequence>MASGSTPFESGTRLFCVSAVGFRLERSVDCSTVETGSETTGRHRCPRWDATMNVFEYAKELQQAYFHTLGEQLLGTVVLFGLLAVVGEAIRRAGRPLKRRYSSRLTEATQAGAVAVLTVGVVLALAVVWHVTGFVEYLVKSASISRFEAARVLVTIAVLVIAYLLIRLINRSIDRLSEEYDAITDHQSEVAYHVADVGVFVFAFMGLLVIWGIDPGQLFVGAGVLGAVLGYAARDTLGAITAGFVLLFSRPFRVGDWIEVEEHEGVVRDVTIVNTKIRTFDDEHVLIPNNEVTSNPLINRSENDRFRADIEVSVDYETDLDHAMSVATEAMEDHDDRIREVPSPRTVLKRFADSGIVLELRFWVDKPSARRVWASKTSVIQSVKTAFDREGITIPFPQRTLTARPESDVDVTGHGTPERTGSGDRARGSTTAANGGED</sequence>
<evidence type="ECO:0000256" key="3">
    <source>
        <dbReference type="ARBA" id="ARBA00022475"/>
    </source>
</evidence>